<organism evidence="1 2">
    <name type="scientific">Pleurodeles waltl</name>
    <name type="common">Iberian ribbed newt</name>
    <dbReference type="NCBI Taxonomy" id="8319"/>
    <lineage>
        <taxon>Eukaryota</taxon>
        <taxon>Metazoa</taxon>
        <taxon>Chordata</taxon>
        <taxon>Craniata</taxon>
        <taxon>Vertebrata</taxon>
        <taxon>Euteleostomi</taxon>
        <taxon>Amphibia</taxon>
        <taxon>Batrachia</taxon>
        <taxon>Caudata</taxon>
        <taxon>Salamandroidea</taxon>
        <taxon>Salamandridae</taxon>
        <taxon>Pleurodelinae</taxon>
        <taxon>Pleurodeles</taxon>
    </lineage>
</organism>
<name>A0AAV7LIH5_PLEWA</name>
<dbReference type="Proteomes" id="UP001066276">
    <property type="component" value="Chromosome 11"/>
</dbReference>
<gene>
    <name evidence="1" type="ORF">NDU88_004581</name>
</gene>
<evidence type="ECO:0000313" key="2">
    <source>
        <dbReference type="Proteomes" id="UP001066276"/>
    </source>
</evidence>
<sequence>MLLHGLRPGNGRFPSDIPARSTFYRGSYSSLMDYFLIDIRIWHKIKDIKVGDHRYSDHFPLLLDWDRWFVELEPIKQAERATPALEVARNQHALRWETIMNKGALLAQMSDLVLRYAAPNTYSLDQTMVKDTEIFASLKALFTRENKARGRLRPAKSNPWFNITCRRAKSALLVALKLWDRAAIAKARRDYADVIKVSKAQWAEDMWQELLVAVKDSNARRVWTLVSNEGRNSSPRPDCHIPPITWVSYFTKLYSHDFDSLAGAEAELDWG</sequence>
<evidence type="ECO:0008006" key="3">
    <source>
        <dbReference type="Google" id="ProtNLM"/>
    </source>
</evidence>
<accession>A0AAV7LIH5</accession>
<dbReference type="EMBL" id="JANPWB010000015">
    <property type="protein sequence ID" value="KAJ1091456.1"/>
    <property type="molecule type" value="Genomic_DNA"/>
</dbReference>
<protein>
    <recommendedName>
        <fullName evidence="3">Reverse transcriptase</fullName>
    </recommendedName>
</protein>
<dbReference type="InterPro" id="IPR036691">
    <property type="entry name" value="Endo/exonu/phosph_ase_sf"/>
</dbReference>
<evidence type="ECO:0000313" key="1">
    <source>
        <dbReference type="EMBL" id="KAJ1091456.1"/>
    </source>
</evidence>
<proteinExistence type="predicted"/>
<keyword evidence="2" id="KW-1185">Reference proteome</keyword>
<dbReference type="AlphaFoldDB" id="A0AAV7LIH5"/>
<comment type="caution">
    <text evidence="1">The sequence shown here is derived from an EMBL/GenBank/DDBJ whole genome shotgun (WGS) entry which is preliminary data.</text>
</comment>
<reference evidence="1" key="1">
    <citation type="journal article" date="2022" name="bioRxiv">
        <title>Sequencing and chromosome-scale assembly of the giantPleurodeles waltlgenome.</title>
        <authorList>
            <person name="Brown T."/>
            <person name="Elewa A."/>
            <person name="Iarovenko S."/>
            <person name="Subramanian E."/>
            <person name="Araus A.J."/>
            <person name="Petzold A."/>
            <person name="Susuki M."/>
            <person name="Suzuki K.-i.T."/>
            <person name="Hayashi T."/>
            <person name="Toyoda A."/>
            <person name="Oliveira C."/>
            <person name="Osipova E."/>
            <person name="Leigh N.D."/>
            <person name="Simon A."/>
            <person name="Yun M.H."/>
        </authorList>
    </citation>
    <scope>NUCLEOTIDE SEQUENCE</scope>
    <source>
        <strain evidence="1">20211129_DDA</strain>
        <tissue evidence="1">Liver</tissue>
    </source>
</reference>
<dbReference type="SUPFAM" id="SSF56219">
    <property type="entry name" value="DNase I-like"/>
    <property type="match status" value="1"/>
</dbReference>